<evidence type="ECO:0000256" key="3">
    <source>
        <dbReference type="ARBA" id="ARBA00022528"/>
    </source>
</evidence>
<keyword evidence="6" id="KW-0444">Lipid biosynthesis</keyword>
<proteinExistence type="inferred from homology"/>
<organism evidence="9 10">
    <name type="scientific">Cinnamomum micranthum f. kanehirae</name>
    <dbReference type="NCBI Taxonomy" id="337451"/>
    <lineage>
        <taxon>Eukaryota</taxon>
        <taxon>Viridiplantae</taxon>
        <taxon>Streptophyta</taxon>
        <taxon>Embryophyta</taxon>
        <taxon>Tracheophyta</taxon>
        <taxon>Spermatophyta</taxon>
        <taxon>Magnoliopsida</taxon>
        <taxon>Magnoliidae</taxon>
        <taxon>Laurales</taxon>
        <taxon>Lauraceae</taxon>
        <taxon>Cinnamomum</taxon>
    </lineage>
</organism>
<dbReference type="PANTHER" id="PTHR31727:SF2">
    <property type="entry name" value="PALMITOYL-ACYL CARRIER PROTEIN THIOESTERASE, CHLOROPLASTIC"/>
    <property type="match status" value="1"/>
</dbReference>
<dbReference type="InterPro" id="IPR021113">
    <property type="entry name" value="Acyl-ACP-thioesterase_N"/>
</dbReference>
<evidence type="ECO:0000256" key="4">
    <source>
        <dbReference type="ARBA" id="ARBA00022640"/>
    </source>
</evidence>
<dbReference type="EMBL" id="QPKB01000002">
    <property type="protein sequence ID" value="RWR77474.1"/>
    <property type="molecule type" value="Genomic_DNA"/>
</dbReference>
<accession>A0A3S3NY57</accession>
<dbReference type="AlphaFoldDB" id="A0A3S3NY57"/>
<feature type="domain" description="Acyl-ACP-thioesterase N-terminal" evidence="8">
    <location>
        <begin position="36"/>
        <end position="67"/>
    </location>
</feature>
<dbReference type="GO" id="GO:0009507">
    <property type="term" value="C:chloroplast"/>
    <property type="evidence" value="ECO:0007669"/>
    <property type="project" value="UniProtKB-SubCell"/>
</dbReference>
<comment type="function">
    <text evidence="6">Plays an essential role in chain termination during de novo fatty acid synthesis.</text>
</comment>
<dbReference type="Gene3D" id="3.10.129.10">
    <property type="entry name" value="Hotdog Thioesterase"/>
    <property type="match status" value="1"/>
</dbReference>
<protein>
    <recommendedName>
        <fullName evidence="6">Acyl-[acyl-carrier-protein] hydrolase</fullName>
        <ecNumber evidence="6">3.1.2.-</ecNumber>
    </recommendedName>
</protein>
<keyword evidence="6" id="KW-0443">Lipid metabolism</keyword>
<evidence type="ECO:0000313" key="9">
    <source>
        <dbReference type="EMBL" id="RWR77474.1"/>
    </source>
</evidence>
<dbReference type="SUPFAM" id="SSF54637">
    <property type="entry name" value="Thioesterase/thiol ester dehydrase-isomerase"/>
    <property type="match status" value="1"/>
</dbReference>
<keyword evidence="3 6" id="KW-0150">Chloroplast</keyword>
<keyword evidence="10" id="KW-1185">Reference proteome</keyword>
<dbReference type="OrthoDB" id="1740142at2759"/>
<keyword evidence="6 9" id="KW-0378">Hydrolase</keyword>
<evidence type="ECO:0000313" key="10">
    <source>
        <dbReference type="Proteomes" id="UP000283530"/>
    </source>
</evidence>
<feature type="domain" description="Acyl-ACP thioesterase N-terminal hotdog" evidence="7">
    <location>
        <begin position="75"/>
        <end position="148"/>
    </location>
</feature>
<sequence length="158" mass="17703">MAGGMKPRRSGLQLRAGNARVSLTTKTERLKGDITLPDWSKLLAVITTIFSAAEKQWTNLEWKPKPKPPHLLDDHFGAPYAIRCYEVGPDRSTSIVAVMNHLQEAALNHAESLGFLGDGFGETLEMSKRDLIWVVRRTHTAVERYPAWYASRSLSLSE</sequence>
<name>A0A3S3NY57_9MAGN</name>
<dbReference type="InterPro" id="IPR029069">
    <property type="entry name" value="HotDog_dom_sf"/>
</dbReference>
<dbReference type="GO" id="GO:0016297">
    <property type="term" value="F:fatty acyl-[ACP] hydrolase activity"/>
    <property type="evidence" value="ECO:0007669"/>
    <property type="project" value="InterPro"/>
</dbReference>
<gene>
    <name evidence="9" type="ORF">CKAN_00596100</name>
</gene>
<dbReference type="Pfam" id="PF01643">
    <property type="entry name" value="Acyl-ACP_TE"/>
    <property type="match status" value="1"/>
</dbReference>
<evidence type="ECO:0000256" key="2">
    <source>
        <dbReference type="ARBA" id="ARBA00006500"/>
    </source>
</evidence>
<dbReference type="Proteomes" id="UP000283530">
    <property type="component" value="Unassembled WGS sequence"/>
</dbReference>
<dbReference type="PANTHER" id="PTHR31727">
    <property type="entry name" value="OLEOYL-ACYL CARRIER PROTEIN THIOESTERASE 1, CHLOROPLASTIC"/>
    <property type="match status" value="1"/>
</dbReference>
<dbReference type="STRING" id="337451.A0A3S3NY57"/>
<comment type="subcellular location">
    <subcellularLocation>
        <location evidence="1 6">Plastid</location>
        <location evidence="1 6">Chloroplast</location>
    </subcellularLocation>
</comment>
<reference evidence="9 10" key="1">
    <citation type="journal article" date="2019" name="Nat. Plants">
        <title>Stout camphor tree genome fills gaps in understanding of flowering plant genome evolution.</title>
        <authorList>
            <person name="Chaw S.M."/>
            <person name="Liu Y.C."/>
            <person name="Wu Y.W."/>
            <person name="Wang H.Y."/>
            <person name="Lin C.I."/>
            <person name="Wu C.S."/>
            <person name="Ke H.M."/>
            <person name="Chang L.Y."/>
            <person name="Hsu C.Y."/>
            <person name="Yang H.T."/>
            <person name="Sudianto E."/>
            <person name="Hsu M.H."/>
            <person name="Wu K.P."/>
            <person name="Wang L.N."/>
            <person name="Leebens-Mack J.H."/>
            <person name="Tsai I.J."/>
        </authorList>
    </citation>
    <scope>NUCLEOTIDE SEQUENCE [LARGE SCALE GENOMIC DNA]</scope>
    <source>
        <strain evidence="10">cv. Chaw 1501</strain>
        <tissue evidence="9">Young leaves</tissue>
    </source>
</reference>
<evidence type="ECO:0000256" key="1">
    <source>
        <dbReference type="ARBA" id="ARBA00004229"/>
    </source>
</evidence>
<dbReference type="InterPro" id="IPR045023">
    <property type="entry name" value="FATA/B"/>
</dbReference>
<comment type="similarity">
    <text evidence="2 6">Belongs to the acyl-ACP thioesterase family.</text>
</comment>
<evidence type="ECO:0000259" key="8">
    <source>
        <dbReference type="Pfam" id="PF12590"/>
    </source>
</evidence>
<dbReference type="Pfam" id="PF12590">
    <property type="entry name" value="Acyl-thio_N"/>
    <property type="match status" value="1"/>
</dbReference>
<dbReference type="EC" id="3.1.2.-" evidence="6"/>
<evidence type="ECO:0000259" key="7">
    <source>
        <dbReference type="Pfam" id="PF01643"/>
    </source>
</evidence>
<evidence type="ECO:0000256" key="6">
    <source>
        <dbReference type="RuleBase" id="RU363096"/>
    </source>
</evidence>
<keyword evidence="5" id="KW-0809">Transit peptide</keyword>
<keyword evidence="4 6" id="KW-0934">Plastid</keyword>
<dbReference type="GO" id="GO:0000036">
    <property type="term" value="F:acyl carrier activity"/>
    <property type="evidence" value="ECO:0007669"/>
    <property type="project" value="TreeGrafter"/>
</dbReference>
<evidence type="ECO:0000256" key="5">
    <source>
        <dbReference type="ARBA" id="ARBA00022946"/>
    </source>
</evidence>
<comment type="caution">
    <text evidence="9">The sequence shown here is derived from an EMBL/GenBank/DDBJ whole genome shotgun (WGS) entry which is preliminary data.</text>
</comment>
<keyword evidence="6" id="KW-0276">Fatty acid metabolism</keyword>
<keyword evidence="6" id="KW-0275">Fatty acid biosynthesis</keyword>
<dbReference type="InterPro" id="IPR002864">
    <property type="entry name" value="Acyl-ACP_thioesterase_NHD"/>
</dbReference>